<protein>
    <submittedName>
        <fullName evidence="5">Cytoplasmic protein</fullName>
    </submittedName>
</protein>
<evidence type="ECO:0000313" key="5">
    <source>
        <dbReference type="EMBL" id="TFK29345.1"/>
    </source>
</evidence>
<reference evidence="5 6" key="1">
    <citation type="journal article" date="2019" name="Nat. Ecol. Evol.">
        <title>Megaphylogeny resolves global patterns of mushroom evolution.</title>
        <authorList>
            <person name="Varga T."/>
            <person name="Krizsan K."/>
            <person name="Foldi C."/>
            <person name="Dima B."/>
            <person name="Sanchez-Garcia M."/>
            <person name="Sanchez-Ramirez S."/>
            <person name="Szollosi G.J."/>
            <person name="Szarkandi J.G."/>
            <person name="Papp V."/>
            <person name="Albert L."/>
            <person name="Andreopoulos W."/>
            <person name="Angelini C."/>
            <person name="Antonin V."/>
            <person name="Barry K.W."/>
            <person name="Bougher N.L."/>
            <person name="Buchanan P."/>
            <person name="Buyck B."/>
            <person name="Bense V."/>
            <person name="Catcheside P."/>
            <person name="Chovatia M."/>
            <person name="Cooper J."/>
            <person name="Damon W."/>
            <person name="Desjardin D."/>
            <person name="Finy P."/>
            <person name="Geml J."/>
            <person name="Haridas S."/>
            <person name="Hughes K."/>
            <person name="Justo A."/>
            <person name="Karasinski D."/>
            <person name="Kautmanova I."/>
            <person name="Kiss B."/>
            <person name="Kocsube S."/>
            <person name="Kotiranta H."/>
            <person name="LaButti K.M."/>
            <person name="Lechner B.E."/>
            <person name="Liimatainen K."/>
            <person name="Lipzen A."/>
            <person name="Lukacs Z."/>
            <person name="Mihaltcheva S."/>
            <person name="Morgado L.N."/>
            <person name="Niskanen T."/>
            <person name="Noordeloos M.E."/>
            <person name="Ohm R.A."/>
            <person name="Ortiz-Santana B."/>
            <person name="Ovrebo C."/>
            <person name="Racz N."/>
            <person name="Riley R."/>
            <person name="Savchenko A."/>
            <person name="Shiryaev A."/>
            <person name="Soop K."/>
            <person name="Spirin V."/>
            <person name="Szebenyi C."/>
            <person name="Tomsovsky M."/>
            <person name="Tulloss R.E."/>
            <person name="Uehling J."/>
            <person name="Grigoriev I.V."/>
            <person name="Vagvolgyi C."/>
            <person name="Papp T."/>
            <person name="Martin F.M."/>
            <person name="Miettinen O."/>
            <person name="Hibbett D.S."/>
            <person name="Nagy L.G."/>
        </authorList>
    </citation>
    <scope>NUCLEOTIDE SEQUENCE [LARGE SCALE GENOMIC DNA]</scope>
    <source>
        <strain evidence="5 6">CBS 121175</strain>
    </source>
</reference>
<gene>
    <name evidence="5" type="ORF">FA15DRAFT_582656</name>
</gene>
<dbReference type="PANTHER" id="PTHR31685">
    <property type="entry name" value="INTEGRAL MEMBRANE PROTEIN (AFU_ORTHOLOGUE AFUA_6G12730)-RELATED"/>
    <property type="match status" value="1"/>
</dbReference>
<feature type="transmembrane region" description="Helical" evidence="1">
    <location>
        <begin position="163"/>
        <end position="182"/>
    </location>
</feature>
<feature type="chain" id="PRO_5022741552" evidence="2">
    <location>
        <begin position="26"/>
        <end position="615"/>
    </location>
</feature>
<proteinExistence type="predicted"/>
<sequence>MRSLSLTIPSLLFASLALLNVPALASPFVSNVQLLRRDGNHGHHNPHAQPIVQLNETEVLMYHQPTPPSYYTIDWEGEGDQSQTRHPGLMVGHIVFMSMAFFGALPIGIVLRSVRHPAHGAAMISFYVLSALGLSSSMLYRKLTPNMLSLLNIWTGAAHGKQGYLFLLLAVALSTVDILRVIKRVIAFARSQDRSIKSFWTFVIINQEPETKLGSEYASLVVEEPSDGESPKVPSRHSEDLQTLDGTERWANDVHRHHRLPSAVSEQTIFGQTSSLSDDTLHDNQGAKPTVKEKRSSRIWNIAFIVLERSLVVAGLAQVLSGIVIYTGGCRQHYINGCLAHLIKGAIFWCYGLLTFARFLGSFAQYGWAWNRSLSSSSCTAEFVESLVIFIYGITNTWMERFGAKSGDPFSTKQIQHISIAVMFWFAGLLGMGIESRRIRRWLASSTFASAPDPAEMPHDAVPEPPSYRGSFNPFPALVIGVTGAAMAAHFQTYLFQVQIHSLWGNLLVAFSVLRCFTYFFLWLSPPQSILPSRPPTEALCSFFLACGGLVFIFSTEEVTIAAMRRGRDDVMMFLNVAVATTCLAFCWTLCIVGLKGYLQSRKHSSVTYCTATSA</sequence>
<accession>A0A5C3L9H4</accession>
<dbReference type="Pfam" id="PF10355">
    <property type="entry name" value="Ytp1"/>
    <property type="match status" value="1"/>
</dbReference>
<feature type="transmembrane region" description="Helical" evidence="1">
    <location>
        <begin position="123"/>
        <end position="143"/>
    </location>
</feature>
<evidence type="ECO:0000256" key="1">
    <source>
        <dbReference type="SAM" id="Phobius"/>
    </source>
</evidence>
<keyword evidence="1" id="KW-1133">Transmembrane helix</keyword>
<feature type="transmembrane region" description="Helical" evidence="1">
    <location>
        <begin position="536"/>
        <end position="554"/>
    </location>
</feature>
<feature type="transmembrane region" description="Helical" evidence="1">
    <location>
        <begin position="415"/>
        <end position="434"/>
    </location>
</feature>
<keyword evidence="2" id="KW-0732">Signal</keyword>
<dbReference type="PANTHER" id="PTHR31685:SF3">
    <property type="entry name" value="INTEGRAL MEMBRANE PROTEIN (AFU_ORTHOLOGUE AFUA_6G12730)"/>
    <property type="match status" value="1"/>
</dbReference>
<keyword evidence="6" id="KW-1185">Reference proteome</keyword>
<feature type="transmembrane region" description="Helical" evidence="1">
    <location>
        <begin position="346"/>
        <end position="366"/>
    </location>
</feature>
<evidence type="ECO:0000259" key="4">
    <source>
        <dbReference type="Pfam" id="PF10355"/>
    </source>
</evidence>
<feature type="domain" description="DUF2427" evidence="3">
    <location>
        <begin position="82"/>
        <end position="172"/>
    </location>
</feature>
<dbReference type="EMBL" id="ML210150">
    <property type="protein sequence ID" value="TFK29345.1"/>
    <property type="molecule type" value="Genomic_DNA"/>
</dbReference>
<feature type="transmembrane region" description="Helical" evidence="1">
    <location>
        <begin position="302"/>
        <end position="326"/>
    </location>
</feature>
<evidence type="ECO:0000259" key="3">
    <source>
        <dbReference type="Pfam" id="PF10348"/>
    </source>
</evidence>
<dbReference type="InterPro" id="IPR018825">
    <property type="entry name" value="DUF2427"/>
</dbReference>
<keyword evidence="1" id="KW-0812">Transmembrane</keyword>
<dbReference type="Pfam" id="PF10348">
    <property type="entry name" value="DUF2427"/>
    <property type="match status" value="1"/>
</dbReference>
<feature type="transmembrane region" description="Helical" evidence="1">
    <location>
        <begin position="90"/>
        <end position="111"/>
    </location>
</feature>
<dbReference type="OrthoDB" id="4005299at2759"/>
<keyword evidence="1" id="KW-0472">Membrane</keyword>
<feature type="transmembrane region" description="Helical" evidence="1">
    <location>
        <begin position="503"/>
        <end position="524"/>
    </location>
</feature>
<feature type="domain" description="Protein YTP1-like C-terminal" evidence="4">
    <location>
        <begin position="315"/>
        <end position="596"/>
    </location>
</feature>
<dbReference type="AlphaFoldDB" id="A0A5C3L9H4"/>
<dbReference type="InterPro" id="IPR018827">
    <property type="entry name" value="YTP1_C"/>
</dbReference>
<feature type="signal peptide" evidence="2">
    <location>
        <begin position="1"/>
        <end position="25"/>
    </location>
</feature>
<organism evidence="5 6">
    <name type="scientific">Coprinopsis marcescibilis</name>
    <name type="common">Agaric fungus</name>
    <name type="synonym">Psathyrella marcescibilis</name>
    <dbReference type="NCBI Taxonomy" id="230819"/>
    <lineage>
        <taxon>Eukaryota</taxon>
        <taxon>Fungi</taxon>
        <taxon>Dikarya</taxon>
        <taxon>Basidiomycota</taxon>
        <taxon>Agaricomycotina</taxon>
        <taxon>Agaricomycetes</taxon>
        <taxon>Agaricomycetidae</taxon>
        <taxon>Agaricales</taxon>
        <taxon>Agaricineae</taxon>
        <taxon>Psathyrellaceae</taxon>
        <taxon>Coprinopsis</taxon>
    </lineage>
</organism>
<name>A0A5C3L9H4_COPMA</name>
<evidence type="ECO:0000256" key="2">
    <source>
        <dbReference type="SAM" id="SignalP"/>
    </source>
</evidence>
<dbReference type="STRING" id="230819.A0A5C3L9H4"/>
<feature type="transmembrane region" description="Helical" evidence="1">
    <location>
        <begin position="574"/>
        <end position="595"/>
    </location>
</feature>
<dbReference type="Proteomes" id="UP000307440">
    <property type="component" value="Unassembled WGS sequence"/>
</dbReference>
<feature type="transmembrane region" description="Helical" evidence="1">
    <location>
        <begin position="378"/>
        <end position="395"/>
    </location>
</feature>
<evidence type="ECO:0000313" key="6">
    <source>
        <dbReference type="Proteomes" id="UP000307440"/>
    </source>
</evidence>